<name>A0A225MR57_9BURK</name>
<dbReference type="CDD" id="cd03214">
    <property type="entry name" value="ABC_Iron-Siderophores_B12_Hemin"/>
    <property type="match status" value="1"/>
</dbReference>
<evidence type="ECO:0000259" key="12">
    <source>
        <dbReference type="PROSITE" id="PS50893"/>
    </source>
</evidence>
<dbReference type="SMART" id="SM00382">
    <property type="entry name" value="AAA"/>
    <property type="match status" value="1"/>
</dbReference>
<dbReference type="AlphaFoldDB" id="A0A225MR57"/>
<dbReference type="SUPFAM" id="SSF52540">
    <property type="entry name" value="P-loop containing nucleoside triphosphate hydrolases"/>
    <property type="match status" value="1"/>
</dbReference>
<evidence type="ECO:0000256" key="6">
    <source>
        <dbReference type="ARBA" id="ARBA00022741"/>
    </source>
</evidence>
<dbReference type="PANTHER" id="PTHR42771:SF2">
    <property type="entry name" value="IRON(3+)-HYDROXAMATE IMPORT ATP-BINDING PROTEIN FHUC"/>
    <property type="match status" value="1"/>
</dbReference>
<dbReference type="InterPro" id="IPR003439">
    <property type="entry name" value="ABC_transporter-like_ATP-bd"/>
</dbReference>
<dbReference type="PROSITE" id="PS50893">
    <property type="entry name" value="ABC_TRANSPORTER_2"/>
    <property type="match status" value="1"/>
</dbReference>
<dbReference type="Proteomes" id="UP000214603">
    <property type="component" value="Unassembled WGS sequence"/>
</dbReference>
<dbReference type="PROSITE" id="PS00211">
    <property type="entry name" value="ABC_TRANSPORTER_1"/>
    <property type="match status" value="1"/>
</dbReference>
<dbReference type="FunFam" id="3.40.50.300:FF:000134">
    <property type="entry name" value="Iron-enterobactin ABC transporter ATP-binding protein"/>
    <property type="match status" value="1"/>
</dbReference>
<keyword evidence="10" id="KW-0472">Membrane</keyword>
<keyword evidence="14" id="KW-1185">Reference proteome</keyword>
<keyword evidence="7 13" id="KW-0067">ATP-binding</keyword>
<feature type="domain" description="ABC transporter" evidence="12">
    <location>
        <begin position="24"/>
        <end position="260"/>
    </location>
</feature>
<protein>
    <submittedName>
        <fullName evidence="13">Iron-hydroxamate transporter ATP-binding subunit</fullName>
    </submittedName>
</protein>
<evidence type="ECO:0000256" key="7">
    <source>
        <dbReference type="ARBA" id="ARBA00022840"/>
    </source>
</evidence>
<keyword evidence="6" id="KW-0547">Nucleotide-binding</keyword>
<dbReference type="EMBL" id="NJIH01000004">
    <property type="protein sequence ID" value="OWT61941.1"/>
    <property type="molecule type" value="Genomic_DNA"/>
</dbReference>
<sequence length="278" mass="29873">MSAATSDRGAPRRQDPQPDAPVLLEAAQVGFELEGRTILQPLQLAVRAGRMVGIIGPNGSGKSTLGRILARQAAPSCGELRVRGRPARSIAARQFARMVAYLPQQIPPAVGLTVAELVALGRYPWQGVFGAPGKADRDSVRDSIAITSVGSLAQRLVDTLSGGERQRAWLAMLVAQQADVLVLDEPTSALDIRHQVEVLALLRHLCKQRGLGVVVILHDVYMAGRYCDELVALRQGRVVAVGSGEQILQPAVLKSVYDIDMDVMVHQPSGNRVVCLCR</sequence>
<reference evidence="14" key="1">
    <citation type="submission" date="2017-06" db="EMBL/GenBank/DDBJ databases">
        <title>Herbaspirillum phytohormonus sp. nov., isolated from the root nodule of Robinia pseudoacacia in lead-zinc mine.</title>
        <authorList>
            <person name="Fan M."/>
            <person name="Lin Y."/>
        </authorList>
    </citation>
    <scope>NUCLEOTIDE SEQUENCE [LARGE SCALE GENOMIC DNA]</scope>
    <source>
        <strain evidence="14">SC-089</strain>
    </source>
</reference>
<dbReference type="InterPro" id="IPR003593">
    <property type="entry name" value="AAA+_ATPase"/>
</dbReference>
<evidence type="ECO:0000256" key="10">
    <source>
        <dbReference type="ARBA" id="ARBA00023136"/>
    </source>
</evidence>
<dbReference type="OrthoDB" id="5296765at2"/>
<dbReference type="PANTHER" id="PTHR42771">
    <property type="entry name" value="IRON(3+)-HYDROXAMATE IMPORT ATP-BINDING PROTEIN FHUC"/>
    <property type="match status" value="1"/>
</dbReference>
<comment type="subcellular location">
    <subcellularLocation>
        <location evidence="1">Cell membrane</location>
        <topology evidence="1">Peripheral membrane protein</topology>
    </subcellularLocation>
</comment>
<proteinExistence type="inferred from homology"/>
<dbReference type="Pfam" id="PF00005">
    <property type="entry name" value="ABC_tran"/>
    <property type="match status" value="1"/>
</dbReference>
<keyword evidence="4" id="KW-1003">Cell membrane</keyword>
<dbReference type="GO" id="GO:0006826">
    <property type="term" value="P:iron ion transport"/>
    <property type="evidence" value="ECO:0007669"/>
    <property type="project" value="UniProtKB-KW"/>
</dbReference>
<comment type="caution">
    <text evidence="13">The sequence shown here is derived from an EMBL/GenBank/DDBJ whole genome shotgun (WGS) entry which is preliminary data.</text>
</comment>
<dbReference type="InterPro" id="IPR051535">
    <property type="entry name" value="Siderophore_ABC-ATPase"/>
</dbReference>
<dbReference type="InterPro" id="IPR017871">
    <property type="entry name" value="ABC_transporter-like_CS"/>
</dbReference>
<evidence type="ECO:0000256" key="5">
    <source>
        <dbReference type="ARBA" id="ARBA00022496"/>
    </source>
</evidence>
<feature type="region of interest" description="Disordered" evidence="11">
    <location>
        <begin position="1"/>
        <end position="20"/>
    </location>
</feature>
<keyword evidence="5" id="KW-0410">Iron transport</keyword>
<dbReference type="Gene3D" id="3.40.50.300">
    <property type="entry name" value="P-loop containing nucleotide triphosphate hydrolases"/>
    <property type="match status" value="1"/>
</dbReference>
<dbReference type="InterPro" id="IPR027417">
    <property type="entry name" value="P-loop_NTPase"/>
</dbReference>
<evidence type="ECO:0000256" key="2">
    <source>
        <dbReference type="ARBA" id="ARBA00005417"/>
    </source>
</evidence>
<evidence type="ECO:0000313" key="13">
    <source>
        <dbReference type="EMBL" id="OWT61941.1"/>
    </source>
</evidence>
<accession>A0A225MR57</accession>
<evidence type="ECO:0000256" key="11">
    <source>
        <dbReference type="SAM" id="MobiDB-lite"/>
    </source>
</evidence>
<organism evidence="13 14">
    <name type="scientific">Candidimonas nitroreducens</name>
    <dbReference type="NCBI Taxonomy" id="683354"/>
    <lineage>
        <taxon>Bacteria</taxon>
        <taxon>Pseudomonadati</taxon>
        <taxon>Pseudomonadota</taxon>
        <taxon>Betaproteobacteria</taxon>
        <taxon>Burkholderiales</taxon>
        <taxon>Alcaligenaceae</taxon>
        <taxon>Candidimonas</taxon>
    </lineage>
</organism>
<dbReference type="GO" id="GO:0005524">
    <property type="term" value="F:ATP binding"/>
    <property type="evidence" value="ECO:0007669"/>
    <property type="project" value="UniProtKB-KW"/>
</dbReference>
<dbReference type="GO" id="GO:0005886">
    <property type="term" value="C:plasma membrane"/>
    <property type="evidence" value="ECO:0007669"/>
    <property type="project" value="UniProtKB-SubCell"/>
</dbReference>
<dbReference type="GO" id="GO:0016887">
    <property type="term" value="F:ATP hydrolysis activity"/>
    <property type="evidence" value="ECO:0007669"/>
    <property type="project" value="InterPro"/>
</dbReference>
<evidence type="ECO:0000256" key="4">
    <source>
        <dbReference type="ARBA" id="ARBA00022475"/>
    </source>
</evidence>
<evidence type="ECO:0000256" key="1">
    <source>
        <dbReference type="ARBA" id="ARBA00004202"/>
    </source>
</evidence>
<keyword evidence="9" id="KW-0406">Ion transport</keyword>
<comment type="similarity">
    <text evidence="2">Belongs to the ABC transporter superfamily.</text>
</comment>
<evidence type="ECO:0000313" key="14">
    <source>
        <dbReference type="Proteomes" id="UP000214603"/>
    </source>
</evidence>
<keyword evidence="3" id="KW-0813">Transport</keyword>
<evidence type="ECO:0000256" key="8">
    <source>
        <dbReference type="ARBA" id="ARBA00023004"/>
    </source>
</evidence>
<dbReference type="RefSeq" id="WP_088603027.1">
    <property type="nucleotide sequence ID" value="NZ_NJIH01000004.1"/>
</dbReference>
<evidence type="ECO:0000256" key="9">
    <source>
        <dbReference type="ARBA" id="ARBA00023065"/>
    </source>
</evidence>
<evidence type="ECO:0000256" key="3">
    <source>
        <dbReference type="ARBA" id="ARBA00022448"/>
    </source>
</evidence>
<keyword evidence="8" id="KW-0408">Iron</keyword>
<gene>
    <name evidence="13" type="ORF">CEY11_08970</name>
</gene>